<dbReference type="EMBL" id="SIHO01000002">
    <property type="protein sequence ID" value="TFU03065.1"/>
    <property type="molecule type" value="Genomic_DNA"/>
</dbReference>
<evidence type="ECO:0000313" key="2">
    <source>
        <dbReference type="Proteomes" id="UP000297737"/>
    </source>
</evidence>
<evidence type="ECO:0000313" key="1">
    <source>
        <dbReference type="EMBL" id="TFU03065.1"/>
    </source>
</evidence>
<dbReference type="InterPro" id="IPR029055">
    <property type="entry name" value="Ntn_hydrolases_N"/>
</dbReference>
<dbReference type="PIRSF" id="PIRSF009120">
    <property type="entry name" value="UCP009120_prtse"/>
    <property type="match status" value="1"/>
</dbReference>
<dbReference type="Proteomes" id="UP000297737">
    <property type="component" value="Unassembled WGS sequence"/>
</dbReference>
<reference evidence="1 2" key="1">
    <citation type="submission" date="2019-02" db="EMBL/GenBank/DDBJ databases">
        <title>Polymorphobacter sp. isolated from the lake at the Tibet of China.</title>
        <authorList>
            <person name="Li A."/>
        </authorList>
    </citation>
    <scope>NUCLEOTIDE SEQUENCE [LARGE SCALE GENOMIC DNA]</scope>
    <source>
        <strain evidence="1 2">DJ1R-1</strain>
    </source>
</reference>
<name>A0A4Y9ELY0_9SPHN</name>
<dbReference type="Gene3D" id="3.60.20.10">
    <property type="entry name" value="Glutamine Phosphoribosylpyrophosphate, subunit 1, domain 1"/>
    <property type="match status" value="1"/>
</dbReference>
<keyword evidence="2" id="KW-1185">Reference proteome</keyword>
<dbReference type="OrthoDB" id="9786336at2"/>
<dbReference type="AlphaFoldDB" id="A0A4Y9ELY0"/>
<organism evidence="1 2">
    <name type="scientific">Glacieibacterium arshaanense</name>
    <dbReference type="NCBI Taxonomy" id="2511025"/>
    <lineage>
        <taxon>Bacteria</taxon>
        <taxon>Pseudomonadati</taxon>
        <taxon>Pseudomonadota</taxon>
        <taxon>Alphaproteobacteria</taxon>
        <taxon>Sphingomonadales</taxon>
        <taxon>Sphingosinicellaceae</taxon>
        <taxon>Glacieibacterium</taxon>
    </lineage>
</organism>
<dbReference type="SUPFAM" id="SSF56235">
    <property type="entry name" value="N-terminal nucleophile aminohydrolases (Ntn hydrolases)"/>
    <property type="match status" value="1"/>
</dbReference>
<accession>A0A4Y9ELY0</accession>
<gene>
    <name evidence="1" type="ORF">EUV02_07650</name>
</gene>
<sequence>MTYCVGMLVAEGLVMMADTRTNAGVDNISTYRKLRIMDTAPDRVMVISSAGNLSVTQATINRVLEGRIITGDNEETRETLDTVPSLFRAAQLIGDALRESKKVIDAGMADDEVATSVSLLFGGSIGGRKPRLFLIYGEGNFIECQSDTPYLQIGERKYGKPILDRMIRFDTPLAEAVKVALISFSSTMRSNLAVGLPIDLVTVRSGVSAPELDHRITGEDAYYRELNERWSSALRAAAAAIPLPPYGEDPIQGSLV</sequence>
<dbReference type="RefSeq" id="WP_135245657.1">
    <property type="nucleotide sequence ID" value="NZ_SIHO01000002.1"/>
</dbReference>
<protein>
    <submittedName>
        <fullName evidence="1">Peptidase</fullName>
    </submittedName>
</protein>
<proteinExistence type="predicted"/>
<dbReference type="InterPro" id="IPR016545">
    <property type="entry name" value="UCP009120_prtse"/>
</dbReference>
<comment type="caution">
    <text evidence="1">The sequence shown here is derived from an EMBL/GenBank/DDBJ whole genome shotgun (WGS) entry which is preliminary data.</text>
</comment>